<dbReference type="Proteomes" id="UP000887222">
    <property type="component" value="Unassembled WGS sequence"/>
</dbReference>
<proteinExistence type="predicted"/>
<evidence type="ECO:0000313" key="2">
    <source>
        <dbReference type="Proteomes" id="UP000887222"/>
    </source>
</evidence>
<evidence type="ECO:0000313" key="1">
    <source>
        <dbReference type="EMBL" id="GIZ52869.1"/>
    </source>
</evidence>
<evidence type="ECO:0008006" key="3">
    <source>
        <dbReference type="Google" id="ProtNLM"/>
    </source>
</evidence>
<dbReference type="Pfam" id="PF11249">
    <property type="entry name" value="DUF3047"/>
    <property type="match status" value="1"/>
</dbReference>
<reference evidence="1 2" key="1">
    <citation type="journal article" date="2022" name="Int. J. Syst. Evol. Microbiol.">
        <title>Noviherbaspirillum aridicola sp. nov., isolated from an arid soil in Pakistan.</title>
        <authorList>
            <person name="Khan I.U."/>
            <person name="Saqib M."/>
            <person name="Amin A."/>
            <person name="Hussain F."/>
            <person name="Li L."/>
            <person name="Liu Y.H."/>
            <person name="Fang B.Z."/>
            <person name="Ahmed I."/>
            <person name="Li W.J."/>
        </authorList>
    </citation>
    <scope>NUCLEOTIDE SEQUENCE [LARGE SCALE GENOMIC DNA]</scope>
    <source>
        <strain evidence="1 2">NCCP-691</strain>
    </source>
</reference>
<organism evidence="1 2">
    <name type="scientific">Noviherbaspirillum aridicola</name>
    <dbReference type="NCBI Taxonomy" id="2849687"/>
    <lineage>
        <taxon>Bacteria</taxon>
        <taxon>Pseudomonadati</taxon>
        <taxon>Pseudomonadota</taxon>
        <taxon>Betaproteobacteria</taxon>
        <taxon>Burkholderiales</taxon>
        <taxon>Oxalobacteraceae</taxon>
        <taxon>Noviherbaspirillum</taxon>
    </lineage>
</organism>
<protein>
    <recommendedName>
        <fullName evidence="3">DUF3047 family protein</fullName>
    </recommendedName>
</protein>
<keyword evidence="2" id="KW-1185">Reference proteome</keyword>
<gene>
    <name evidence="1" type="ORF">NCCP691_28830</name>
</gene>
<dbReference type="InterPro" id="IPR021409">
    <property type="entry name" value="DUF3047"/>
</dbReference>
<accession>A0ABQ4Q744</accession>
<sequence>MILLRQKKQTRYQLVSKENRTVLHASAEKASSGLILRTQIDPHRNPWLQWEWKISDVLEEADNTARATEDSPVRVILAFDGDKENLPFSEQVLFESAKMLTGHDFPYATLMYIWENKAPVGSVIRSPHTGRVRMLVASQGTAGIGKWHTLTRNIIEDFEKAYGEKPGKLIGIGVLTDTDNTGDTVEAWYGDIRLLEHYQ</sequence>
<dbReference type="EMBL" id="BPMK01000013">
    <property type="protein sequence ID" value="GIZ52869.1"/>
    <property type="molecule type" value="Genomic_DNA"/>
</dbReference>
<comment type="caution">
    <text evidence="1">The sequence shown here is derived from an EMBL/GenBank/DDBJ whole genome shotgun (WGS) entry which is preliminary data.</text>
</comment>
<name>A0ABQ4Q744_9BURK</name>